<reference evidence="7 8" key="1">
    <citation type="submission" date="2016-08" db="EMBL/GenBank/DDBJ databases">
        <authorList>
            <consortium name="Lentinula edodes genome sequencing consortium"/>
            <person name="Sakamoto Y."/>
            <person name="Nakade K."/>
            <person name="Sato S."/>
            <person name="Yoshida Y."/>
            <person name="Miyazaki K."/>
            <person name="Natsume S."/>
            <person name="Konno N."/>
        </authorList>
    </citation>
    <scope>NUCLEOTIDE SEQUENCE [LARGE SCALE GENOMIC DNA]</scope>
    <source>
        <strain evidence="7 8">NBRC 111202</strain>
    </source>
</reference>
<keyword evidence="8" id="KW-1185">Reference proteome</keyword>
<sequence>MPSNPAPSSKKRKRDDPSHESLSFELDPSSSTGTTASGPLLVSFPALQAPKDTPFKCYGRKKAKKDKDDDGGKYEHTLVVGEAPAVEFISNEEESKRAADSGCSYLLAVRDPRTSTIKILPSPKTPYILTRTVKALKSIVPADAPSTLAYREARTALGETFGTKKAKAAIRAQERNRVDVSAMQGVMQHVVDGIDIKAEGLLTKEEAKDLADSSRLVPPFSATATEPGDIYPLNDIIPDAEMKALNILPIEQNLKHNDHVGMLFWKHCKWVNDHLKRVGQEEEKSKARKRKLKMLLYVSIMFLFRRVISHPKGLDKDSIIEKMNNVPTVVVDGLLSRFTETTRGSSVHILTSSMSTKFMAYLLALCLRVDDFVSNPKTLADDLSLSVTNVQAAYRSLGCKLKTLSDRERANRGLSDTLADTKFAVLTAPVQFPKRPGGNDGQPRQQPPQQQPQPPPKKTGEDEDGGGSGDKPLRLRLDLNLDVAVEIKARVHGDLTLSLLR</sequence>
<dbReference type="AlphaFoldDB" id="A0A1Q3E0M5"/>
<dbReference type="Proteomes" id="UP000188533">
    <property type="component" value="Unassembled WGS sequence"/>
</dbReference>
<evidence type="ECO:0000256" key="3">
    <source>
        <dbReference type="ARBA" id="ARBA00022478"/>
    </source>
</evidence>
<feature type="compositionally biased region" description="Low complexity" evidence="6">
    <location>
        <begin position="29"/>
        <end position="38"/>
    </location>
</feature>
<gene>
    <name evidence="7" type="ORF">LENED_002273</name>
</gene>
<organism evidence="7 8">
    <name type="scientific">Lentinula edodes</name>
    <name type="common">Shiitake mushroom</name>
    <name type="synonym">Lentinus edodes</name>
    <dbReference type="NCBI Taxonomy" id="5353"/>
    <lineage>
        <taxon>Eukaryota</taxon>
        <taxon>Fungi</taxon>
        <taxon>Dikarya</taxon>
        <taxon>Basidiomycota</taxon>
        <taxon>Agaricomycotina</taxon>
        <taxon>Agaricomycetes</taxon>
        <taxon>Agaricomycetidae</taxon>
        <taxon>Agaricales</taxon>
        <taxon>Marasmiineae</taxon>
        <taxon>Omphalotaceae</taxon>
        <taxon>Lentinula</taxon>
    </lineage>
</organism>
<evidence type="ECO:0000256" key="1">
    <source>
        <dbReference type="ARBA" id="ARBA00004604"/>
    </source>
</evidence>
<feature type="compositionally biased region" description="Pro residues" evidence="6">
    <location>
        <begin position="445"/>
        <end position="457"/>
    </location>
</feature>
<protein>
    <submittedName>
        <fullName evidence="7">Rpa49 subunit specific to nuclear RNA polymerase I</fullName>
    </submittedName>
</protein>
<evidence type="ECO:0000256" key="4">
    <source>
        <dbReference type="ARBA" id="ARBA00023163"/>
    </source>
</evidence>
<dbReference type="EMBL" id="BDGU01000036">
    <property type="protein sequence ID" value="GAW00726.1"/>
    <property type="molecule type" value="Genomic_DNA"/>
</dbReference>
<feature type="region of interest" description="Disordered" evidence="6">
    <location>
        <begin position="431"/>
        <end position="473"/>
    </location>
</feature>
<dbReference type="GO" id="GO:0000428">
    <property type="term" value="C:DNA-directed RNA polymerase complex"/>
    <property type="evidence" value="ECO:0007669"/>
    <property type="project" value="UniProtKB-KW"/>
</dbReference>
<dbReference type="GO" id="GO:0003677">
    <property type="term" value="F:DNA binding"/>
    <property type="evidence" value="ECO:0007669"/>
    <property type="project" value="InterPro"/>
</dbReference>
<keyword evidence="3" id="KW-0240">DNA-directed RNA polymerase</keyword>
<keyword evidence="4" id="KW-0804">Transcription</keyword>
<evidence type="ECO:0000313" key="8">
    <source>
        <dbReference type="Proteomes" id="UP000188533"/>
    </source>
</evidence>
<name>A0A1Q3E0M5_LENED</name>
<comment type="subcellular location">
    <subcellularLocation>
        <location evidence="1">Nucleus</location>
        <location evidence="1">Nucleolus</location>
    </subcellularLocation>
</comment>
<dbReference type="GO" id="GO:0005730">
    <property type="term" value="C:nucleolus"/>
    <property type="evidence" value="ECO:0007669"/>
    <property type="project" value="UniProtKB-SubCell"/>
</dbReference>
<evidence type="ECO:0000256" key="5">
    <source>
        <dbReference type="ARBA" id="ARBA00023242"/>
    </source>
</evidence>
<dbReference type="GO" id="GO:0006351">
    <property type="term" value="P:DNA-templated transcription"/>
    <property type="evidence" value="ECO:0007669"/>
    <property type="project" value="InterPro"/>
</dbReference>
<keyword evidence="5" id="KW-0539">Nucleus</keyword>
<comment type="similarity">
    <text evidence="2">Belongs to the eukaryotic RPA49/POLR1E RNA polymerase subunit family.</text>
</comment>
<evidence type="ECO:0000256" key="6">
    <source>
        <dbReference type="SAM" id="MobiDB-lite"/>
    </source>
</evidence>
<dbReference type="STRING" id="5353.A0A1Q3E0M5"/>
<comment type="caution">
    <text evidence="7">The sequence shown here is derived from an EMBL/GenBank/DDBJ whole genome shotgun (WGS) entry which is preliminary data.</text>
</comment>
<proteinExistence type="inferred from homology"/>
<dbReference type="InterPro" id="IPR009668">
    <property type="entry name" value="RNA_pol-assoc_fac_A49-like"/>
</dbReference>
<dbReference type="PANTHER" id="PTHR14440">
    <property type="entry name" value="DNA-DIRECTED RNA POLYMERASE I SUBUNIT RPA49"/>
    <property type="match status" value="1"/>
</dbReference>
<evidence type="ECO:0000256" key="2">
    <source>
        <dbReference type="ARBA" id="ARBA00009430"/>
    </source>
</evidence>
<accession>A0A1Q3E0M5</accession>
<feature type="region of interest" description="Disordered" evidence="6">
    <location>
        <begin position="1"/>
        <end position="74"/>
    </location>
</feature>
<feature type="compositionally biased region" description="Basic and acidic residues" evidence="6">
    <location>
        <begin position="65"/>
        <end position="74"/>
    </location>
</feature>
<reference evidence="7 8" key="2">
    <citation type="submission" date="2017-02" db="EMBL/GenBank/DDBJ databases">
        <title>A genome survey and senescence transcriptome analysis in Lentinula edodes.</title>
        <authorList>
            <person name="Sakamoto Y."/>
            <person name="Nakade K."/>
            <person name="Sato S."/>
            <person name="Yoshida Y."/>
            <person name="Miyazaki K."/>
            <person name="Natsume S."/>
            <person name="Konno N."/>
        </authorList>
    </citation>
    <scope>NUCLEOTIDE SEQUENCE [LARGE SCALE GENOMIC DNA]</scope>
    <source>
        <strain evidence="7 8">NBRC 111202</strain>
    </source>
</reference>
<evidence type="ECO:0000313" key="7">
    <source>
        <dbReference type="EMBL" id="GAW00726.1"/>
    </source>
</evidence>
<dbReference type="Pfam" id="PF06870">
    <property type="entry name" value="RNA_pol_I_A49"/>
    <property type="match status" value="1"/>
</dbReference>